<keyword evidence="8" id="KW-0677">Repeat</keyword>
<evidence type="ECO:0000313" key="17">
    <source>
        <dbReference type="EMBL" id="KAL3790288.1"/>
    </source>
</evidence>
<dbReference type="Pfam" id="PF05000">
    <property type="entry name" value="RNA_pol_Rpb1_4"/>
    <property type="match status" value="1"/>
</dbReference>
<keyword evidence="6 14" id="KW-0548">Nucleotidyltransferase</keyword>
<dbReference type="GO" id="GO:0000428">
    <property type="term" value="C:DNA-directed RNA polymerase complex"/>
    <property type="evidence" value="ECO:0007669"/>
    <property type="project" value="UniProtKB-KW"/>
</dbReference>
<evidence type="ECO:0000256" key="7">
    <source>
        <dbReference type="ARBA" id="ARBA00022723"/>
    </source>
</evidence>
<dbReference type="InterPro" id="IPR042102">
    <property type="entry name" value="RNA_pol_Rpb1_3_sf"/>
</dbReference>
<dbReference type="FunFam" id="1.10.132.30:FF:000001">
    <property type="entry name" value="DNA-directed RNA polymerase subunit"/>
    <property type="match status" value="1"/>
</dbReference>
<dbReference type="InterPro" id="IPR045867">
    <property type="entry name" value="DNA-dir_RpoC_beta_prime"/>
</dbReference>
<dbReference type="Proteomes" id="UP001516023">
    <property type="component" value="Unassembled WGS sequence"/>
</dbReference>
<dbReference type="FunFam" id="2.40.40.20:FF:000019">
    <property type="entry name" value="DNA-directed RNA polymerase II subunit RPB1"/>
    <property type="match status" value="1"/>
</dbReference>
<dbReference type="InterPro" id="IPR007083">
    <property type="entry name" value="RNA_pol_Rpb1_4"/>
</dbReference>
<dbReference type="GO" id="GO:0003677">
    <property type="term" value="F:DNA binding"/>
    <property type="evidence" value="ECO:0007669"/>
    <property type="project" value="UniProtKB-KW"/>
</dbReference>
<dbReference type="InterPro" id="IPR007075">
    <property type="entry name" value="RNA_pol_Rpb1_6"/>
</dbReference>
<dbReference type="PROSITE" id="PS00115">
    <property type="entry name" value="RNA_POL_II_REPEAT"/>
    <property type="match status" value="15"/>
</dbReference>
<protein>
    <recommendedName>
        <fullName evidence="14">DNA-directed RNA polymerase subunit</fullName>
        <ecNumber evidence="14">2.7.7.6</ecNumber>
    </recommendedName>
</protein>
<dbReference type="GO" id="GO:0003899">
    <property type="term" value="F:DNA-directed RNA polymerase activity"/>
    <property type="evidence" value="ECO:0007669"/>
    <property type="project" value="UniProtKB-EC"/>
</dbReference>
<keyword evidence="13" id="KW-0539">Nucleus</keyword>
<evidence type="ECO:0000256" key="5">
    <source>
        <dbReference type="ARBA" id="ARBA00022679"/>
    </source>
</evidence>
<keyword evidence="12 14" id="KW-0804">Transcription</keyword>
<feature type="compositionally biased region" description="Polar residues" evidence="15">
    <location>
        <begin position="61"/>
        <end position="79"/>
    </location>
</feature>
<dbReference type="PANTHER" id="PTHR19376:SF37">
    <property type="entry name" value="DNA-DIRECTED RNA POLYMERASE II SUBUNIT RPB1"/>
    <property type="match status" value="1"/>
</dbReference>
<dbReference type="InterPro" id="IPR000722">
    <property type="entry name" value="RNA_pol_asu"/>
</dbReference>
<dbReference type="InterPro" id="IPR007080">
    <property type="entry name" value="RNA_pol_Rpb1_1"/>
</dbReference>
<feature type="compositionally biased region" description="Low complexity" evidence="15">
    <location>
        <begin position="1690"/>
        <end position="1869"/>
    </location>
</feature>
<dbReference type="Pfam" id="PF04997">
    <property type="entry name" value="RNA_pol_Rpb1_1"/>
    <property type="match status" value="1"/>
</dbReference>
<evidence type="ECO:0000259" key="16">
    <source>
        <dbReference type="SMART" id="SM00663"/>
    </source>
</evidence>
<dbReference type="GO" id="GO:0046872">
    <property type="term" value="F:metal ion binding"/>
    <property type="evidence" value="ECO:0007669"/>
    <property type="project" value="UniProtKB-KW"/>
</dbReference>
<evidence type="ECO:0000256" key="14">
    <source>
        <dbReference type="RuleBase" id="RU004279"/>
    </source>
</evidence>
<dbReference type="FunFam" id="3.30.1360.140:FF:000001">
    <property type="entry name" value="DNA-directed RNA polymerase subunit"/>
    <property type="match status" value="1"/>
</dbReference>
<dbReference type="InterPro" id="IPR006592">
    <property type="entry name" value="RNA_pol_N"/>
</dbReference>
<dbReference type="SUPFAM" id="SSF64484">
    <property type="entry name" value="beta and beta-prime subunits of DNA dependent RNA-polymerase"/>
    <property type="match status" value="1"/>
</dbReference>
<dbReference type="Pfam" id="PF04983">
    <property type="entry name" value="RNA_pol_Rpb1_3"/>
    <property type="match status" value="1"/>
</dbReference>
<dbReference type="Gene3D" id="6.10.250.2940">
    <property type="match status" value="1"/>
</dbReference>
<evidence type="ECO:0000256" key="8">
    <source>
        <dbReference type="ARBA" id="ARBA00022737"/>
    </source>
</evidence>
<accession>A0ABD3PQD8</accession>
<comment type="similarity">
    <text evidence="2 14">Belongs to the RNA polymerase beta' chain family.</text>
</comment>
<dbReference type="InterPro" id="IPR038593">
    <property type="entry name" value="RNA_pol_Rpb1_7_sf"/>
</dbReference>
<dbReference type="InterPro" id="IPR007081">
    <property type="entry name" value="RNA_pol_Rpb1_5"/>
</dbReference>
<dbReference type="Gene3D" id="1.10.274.100">
    <property type="entry name" value="RNA polymerase Rpb1, domain 3"/>
    <property type="match status" value="1"/>
</dbReference>
<dbReference type="EC" id="2.7.7.6" evidence="14"/>
<dbReference type="PRINTS" id="PR01217">
    <property type="entry name" value="PRICHEXTENSN"/>
</dbReference>
<dbReference type="Pfam" id="PF04998">
    <property type="entry name" value="RNA_pol_Rpb1_5"/>
    <property type="match status" value="1"/>
</dbReference>
<dbReference type="NCBIfam" id="NF006336">
    <property type="entry name" value="PRK08566.1"/>
    <property type="match status" value="1"/>
</dbReference>
<evidence type="ECO:0000256" key="4">
    <source>
        <dbReference type="ARBA" id="ARBA00022553"/>
    </source>
</evidence>
<dbReference type="Pfam" id="PF04992">
    <property type="entry name" value="RNA_pol_Rpb1_6"/>
    <property type="match status" value="1"/>
</dbReference>
<keyword evidence="4" id="KW-0597">Phosphoprotein</keyword>
<evidence type="ECO:0000256" key="12">
    <source>
        <dbReference type="ARBA" id="ARBA00023163"/>
    </source>
</evidence>
<evidence type="ECO:0000313" key="18">
    <source>
        <dbReference type="Proteomes" id="UP001516023"/>
    </source>
</evidence>
<sequence length="1875" mass="206395">MLQVSVGGGSIAAERVSTALDFRAHWIIAAATVLSKSAVKRPSLINNLQQQRNRPPFILSGGNQTAGQQEHSPRQETQLPTYSRTMVQKRDGTAREAGAISLSQASTNFGHSSARLRRIKKLQFGIINPEELRQYSVTQAITVNGRKIPAGVTRYETYVAGQPVYGGVNDPRLGDLHDKSCPGYFGHIELARPVYHQGFIDVTLKALRCVCFHCSRLKMEDTEYKFQMARKLKNRKRRLDAMHALIRPKKKCDHCNGYQPKYTRVGLHVEIEYADEMERVPGSSGDKKQFLSAQKAVDIFKKMKDDEIKALGLDVTWARPEWMCISVFPVPPLHVRPSVVMGGGAQSSEDDLTHQLVNIVKSNIALKTAIQNGEPNIIVEQFEQALQHNCAAFVNNEMRGMPAVTQRSGRPLKTLAQRLKAKEGRIRGNLMGKRVDFSARTVITADPNLGIHQVGVPRSIAMNLTVPTRVTPFNIQELSAMVANGPTEHPGAKHIIRSDGLRIDLRYVKNKSDLLLANGWIVERHLKDGDIVLFNRQPSLHKMSIMGHMAKVLDWSTFRLNLSCTSPYNADFDGDEMNLHVPQSLPARAEAELMMHSPRVIVSGQSNRPVMGIVQDSLLAVQKMTKRDVFVEKDLMMNILMWVEGWDGRIPLPAIYKPKELWTGKQIMSMILPRINLVAKANNGGPGPNTFNAYDNIVRVMEGELIEGTIDKKTIGSGMGGLIHTAWLDVGHEDTARFMNQTQVVVNHWVLQHSFSIGICDTIADFATMEQISSTINKAKLQVLDLVRQGQRGELETQPGRTMIESFEQFVNKVLNTARDHAGKSAQASLDETNSVKAMVTSGSKGSFINISQIIACVGQQNVEGNRIPYGFKRRTLPHFSKDDLGPESRGFVENSYLSGLTPQEFFFHAMGGREGLIDTACKTAETGYIQRRLVKAMETVMARYDGTLRTSGGQIVQFLYGEDGMDAVWIERQSFDSLTLNKHEFEERYLLHSDDPDFGYDDQTIPFLEAEVIEDCRHNPEVQQALYREMESLKEDQRILRVIMANREAGRESDVNSYAPGNVQRVIQNALRQFQIDKGQPSDLHPKAVIDKIDALLRRLIVVVGDDVLSVEAQNNATTLYRILIRSYLSSKRVLKEYRLSEAALNWVIGEIETRFHHAKVSPGEMAGVLAAQSIGEPATQMTLNTFHYAGVSAKNVTLGVPRLKEIINVAKTVKTPGLTIYLQGHVSGDADVAKLVHSMIEYTVLRDVTKLTEIYYDPDPVNTVVVKDREFVKEYYEMGEETEEDLRRLSPWVLRIELNQVVMVDKKIKMNEIVAQIANEYGSDLNVLVSDDNADDLVARIRIVNDVPMVTGMDEEGNPITNEDDVELGQEDDVFLKRLEKNMLQTLKLRGVDDVKKVFMRGGAKKTVWDDEKGFGIVDEWVLETDGTNLMAVLGVDYVDATRTISNDIVEVFMVLGIEGVRGAILSELRNVISFDGSYVNYRHLACLVDVMTMHGHLMAVDRHGINRVESGPLLRCSFEETVDMLNDAACFAEEEVLRGVTENIMMGQLARVGTGDMDLLLDEQKVVRDAVEVVVDGFEGDKDLGLAGGIGMPTPYASTPFASSPSMNGAVEMSPFHEAGGFSPAVGGFSPSYSPASGSYTSGSYGNSDDFGSSSPVSIAGFHLFACASASAWTQTSRNRTPALTKAYSPTSPAYSPTSPAYSPTSPAYSPTSPAYSPTSPAYSPTSPAYSPTSPAYSPTSPAYSPTSPAYSPTSPAYSPTSPAYSPTSPAYSPTSPAYSPTSPAYSPTSPAYSPTSPAYSPTSPAYSPTSPAYSPTSPAYSPTSPAYSPTSPAYSPTSPAYSPTSPAYSPTSPAYSPTSPAYSPAQGKDED</sequence>
<dbReference type="PANTHER" id="PTHR19376">
    <property type="entry name" value="DNA-DIRECTED RNA POLYMERASE"/>
    <property type="match status" value="1"/>
</dbReference>
<evidence type="ECO:0000256" key="2">
    <source>
        <dbReference type="ARBA" id="ARBA00006460"/>
    </source>
</evidence>
<keyword evidence="18" id="KW-1185">Reference proteome</keyword>
<evidence type="ECO:0000256" key="15">
    <source>
        <dbReference type="SAM" id="MobiDB-lite"/>
    </source>
</evidence>
<keyword evidence="10" id="KW-0460">Magnesium</keyword>
<evidence type="ECO:0000256" key="10">
    <source>
        <dbReference type="ARBA" id="ARBA00022842"/>
    </source>
</evidence>
<dbReference type="FunFam" id="1.10.274.100:FF:000001">
    <property type="entry name" value="DNA-directed RNA polymerase subunit"/>
    <property type="match status" value="1"/>
</dbReference>
<dbReference type="InterPro" id="IPR044893">
    <property type="entry name" value="RNA_pol_Rpb1_clamp_domain"/>
</dbReference>
<dbReference type="CDD" id="cd02733">
    <property type="entry name" value="RNAP_II_RPB1_N"/>
    <property type="match status" value="1"/>
</dbReference>
<dbReference type="Gene3D" id="6.20.50.80">
    <property type="match status" value="1"/>
</dbReference>
<gene>
    <name evidence="17" type="ORF">HJC23_002914</name>
</gene>
<comment type="subcellular location">
    <subcellularLocation>
        <location evidence="1">Nucleus</location>
    </subcellularLocation>
</comment>
<dbReference type="Gene3D" id="2.40.40.20">
    <property type="match status" value="1"/>
</dbReference>
<dbReference type="Pfam" id="PF04990">
    <property type="entry name" value="RNA_pol_Rpb1_7"/>
    <property type="match status" value="1"/>
</dbReference>
<evidence type="ECO:0000256" key="1">
    <source>
        <dbReference type="ARBA" id="ARBA00004123"/>
    </source>
</evidence>
<proteinExistence type="inferred from homology"/>
<dbReference type="Gene3D" id="3.30.1490.180">
    <property type="entry name" value="RNA polymerase ii"/>
    <property type="match status" value="1"/>
</dbReference>
<dbReference type="Pfam" id="PF00623">
    <property type="entry name" value="RNA_pol_Rpb1_2"/>
    <property type="match status" value="1"/>
</dbReference>
<keyword evidence="9" id="KW-0862">Zinc</keyword>
<keyword evidence="5 14" id="KW-0808">Transferase</keyword>
<name>A0ABD3PQD8_9STRA</name>
<dbReference type="Gene3D" id="4.10.860.120">
    <property type="entry name" value="RNA polymerase II, clamp domain"/>
    <property type="match status" value="1"/>
</dbReference>
<comment type="function">
    <text evidence="14">DNA-dependent RNA polymerase catalyzes the transcription of DNA into RNA using the four ribonucleoside triphosphates as substrates.</text>
</comment>
<evidence type="ECO:0000256" key="6">
    <source>
        <dbReference type="ARBA" id="ARBA00022695"/>
    </source>
</evidence>
<evidence type="ECO:0000256" key="3">
    <source>
        <dbReference type="ARBA" id="ARBA00022478"/>
    </source>
</evidence>
<dbReference type="InterPro" id="IPR038120">
    <property type="entry name" value="Rpb1_funnel_sf"/>
</dbReference>
<feature type="region of interest" description="Disordered" evidence="15">
    <location>
        <begin position="1687"/>
        <end position="1875"/>
    </location>
</feature>
<dbReference type="InterPro" id="IPR000684">
    <property type="entry name" value="RNA_pol_II_repeat_euk"/>
</dbReference>
<dbReference type="Gene3D" id="3.30.1360.140">
    <property type="match status" value="1"/>
</dbReference>
<dbReference type="InterPro" id="IPR007066">
    <property type="entry name" value="RNA_pol_Rpb1_3"/>
</dbReference>
<evidence type="ECO:0000256" key="13">
    <source>
        <dbReference type="ARBA" id="ARBA00023242"/>
    </source>
</evidence>
<dbReference type="Pfam" id="PF05001">
    <property type="entry name" value="RNA_pol_Rpb1_R"/>
    <property type="match status" value="12"/>
</dbReference>
<keyword evidence="7" id="KW-0479">Metal-binding</keyword>
<comment type="caution">
    <text evidence="17">The sequence shown here is derived from an EMBL/GenBank/DDBJ whole genome shotgun (WGS) entry which is preliminary data.</text>
</comment>
<feature type="region of interest" description="Disordered" evidence="15">
    <location>
        <begin position="50"/>
        <end position="79"/>
    </location>
</feature>
<dbReference type="GO" id="GO:0005634">
    <property type="term" value="C:nucleus"/>
    <property type="evidence" value="ECO:0007669"/>
    <property type="project" value="UniProtKB-SubCell"/>
</dbReference>
<comment type="catalytic activity">
    <reaction evidence="14">
        <text>RNA(n) + a ribonucleoside 5'-triphosphate = RNA(n+1) + diphosphate</text>
        <dbReference type="Rhea" id="RHEA:21248"/>
        <dbReference type="Rhea" id="RHEA-COMP:14527"/>
        <dbReference type="Rhea" id="RHEA-COMP:17342"/>
        <dbReference type="ChEBI" id="CHEBI:33019"/>
        <dbReference type="ChEBI" id="CHEBI:61557"/>
        <dbReference type="ChEBI" id="CHEBI:140395"/>
        <dbReference type="EC" id="2.7.7.6"/>
    </reaction>
</comment>
<keyword evidence="3 14" id="KW-0240">DNA-directed RNA polymerase</keyword>
<evidence type="ECO:0000256" key="9">
    <source>
        <dbReference type="ARBA" id="ARBA00022833"/>
    </source>
</evidence>
<dbReference type="Gene3D" id="1.10.132.30">
    <property type="match status" value="1"/>
</dbReference>
<dbReference type="Gene3D" id="1.10.150.390">
    <property type="match status" value="1"/>
</dbReference>
<dbReference type="CDD" id="cd02584">
    <property type="entry name" value="RNAP_II_Rpb1_C"/>
    <property type="match status" value="1"/>
</dbReference>
<organism evidence="17 18">
    <name type="scientific">Cyclotella cryptica</name>
    <dbReference type="NCBI Taxonomy" id="29204"/>
    <lineage>
        <taxon>Eukaryota</taxon>
        <taxon>Sar</taxon>
        <taxon>Stramenopiles</taxon>
        <taxon>Ochrophyta</taxon>
        <taxon>Bacillariophyta</taxon>
        <taxon>Coscinodiscophyceae</taxon>
        <taxon>Thalassiosirophycidae</taxon>
        <taxon>Stephanodiscales</taxon>
        <taxon>Stephanodiscaceae</taxon>
        <taxon>Cyclotella</taxon>
    </lineage>
</organism>
<reference evidence="17 18" key="1">
    <citation type="journal article" date="2020" name="G3 (Bethesda)">
        <title>Improved Reference Genome for Cyclotella cryptica CCMP332, a Model for Cell Wall Morphogenesis, Salinity Adaptation, and Lipid Production in Diatoms (Bacillariophyta).</title>
        <authorList>
            <person name="Roberts W.R."/>
            <person name="Downey K.M."/>
            <person name="Ruck E.C."/>
            <person name="Traller J.C."/>
            <person name="Alverson A.J."/>
        </authorList>
    </citation>
    <scope>NUCLEOTIDE SEQUENCE [LARGE SCALE GENOMIC DNA]</scope>
    <source>
        <strain evidence="17 18">CCMP332</strain>
    </source>
</reference>
<dbReference type="SMART" id="SM00663">
    <property type="entry name" value="RPOLA_N"/>
    <property type="match status" value="1"/>
</dbReference>
<feature type="domain" description="RNA polymerase N-terminal" evidence="16">
    <location>
        <begin position="321"/>
        <end position="625"/>
    </location>
</feature>
<evidence type="ECO:0000256" key="11">
    <source>
        <dbReference type="ARBA" id="ARBA00023125"/>
    </source>
</evidence>
<keyword evidence="11" id="KW-0238">DNA-binding</keyword>
<dbReference type="EMBL" id="JABMIG020000130">
    <property type="protein sequence ID" value="KAL3790288.1"/>
    <property type="molecule type" value="Genomic_DNA"/>
</dbReference>
<dbReference type="FunFam" id="1.10.150.390:FF:000001">
    <property type="entry name" value="DNA-directed RNA polymerase subunit"/>
    <property type="match status" value="1"/>
</dbReference>
<dbReference type="InterPro" id="IPR007073">
    <property type="entry name" value="RNA_pol_Rpb1_7"/>
</dbReference>